<keyword evidence="1" id="KW-1133">Transmembrane helix</keyword>
<accession>A0A521G429</accession>
<dbReference type="Proteomes" id="UP000316238">
    <property type="component" value="Unassembled WGS sequence"/>
</dbReference>
<evidence type="ECO:0008006" key="4">
    <source>
        <dbReference type="Google" id="ProtNLM"/>
    </source>
</evidence>
<sequence>MKEFIQKNKVACYAVYLLVIVGLFLISAEVILRQKGVQPWRVHDTPVLVEPGGKFFRKHPTLGYASLPGEFTVTLRRTNYSFHVTNLSNGLRVTHPLASYNPASNKPEIWLFGCSFTYGWTLNDEQAYPWLLQERLPEYEVVNYSFTGYGTIHSLIQFRDALAANKTPEIAVLAYADIHDERNTFLRKRRKSVAPWNKLGPIVQPYARLDNNGKLQYFLADVVYTEFPLMRYSALAHFLEIKWNELEETLQPSRKVSEALVLEIAQLAQQRGVKFILATIGKDSQMLEFAQRNGIPNVDISVNFRENIRYMNLPHDGHPSALANKKYADHLEAFLHNGFLRQANEIPLPLNRSEPLK</sequence>
<organism evidence="2 3">
    <name type="scientific">Candidatus Electronema aureum</name>
    <dbReference type="NCBI Taxonomy" id="2005002"/>
    <lineage>
        <taxon>Bacteria</taxon>
        <taxon>Pseudomonadati</taxon>
        <taxon>Thermodesulfobacteriota</taxon>
        <taxon>Desulfobulbia</taxon>
        <taxon>Desulfobulbales</taxon>
        <taxon>Desulfobulbaceae</taxon>
        <taxon>Candidatus Electronema</taxon>
    </lineage>
</organism>
<reference evidence="2" key="1">
    <citation type="submission" date="2017-07" db="EMBL/GenBank/DDBJ databases">
        <title>The cable genome - Insights into the physiology and evolution of filamentous bacteria capable of sulfide oxidation via long distance electron transfer.</title>
        <authorList>
            <person name="Thorup C."/>
            <person name="Bjerg J.T."/>
            <person name="Schreiber L."/>
            <person name="Nielsen L.P."/>
            <person name="Kjeldsen K.U."/>
            <person name="Boesen T."/>
            <person name="Boggild A."/>
            <person name="Meysman F."/>
            <person name="Geelhoed J."/>
            <person name="Schramm A."/>
        </authorList>
    </citation>
    <scope>NUCLEOTIDE SEQUENCE [LARGE SCALE GENOMIC DNA]</scope>
    <source>
        <strain evidence="2">GS</strain>
    </source>
</reference>
<gene>
    <name evidence="2" type="ORF">CDV28_10314</name>
</gene>
<dbReference type="InterPro" id="IPR036514">
    <property type="entry name" value="SGNH_hydro_sf"/>
</dbReference>
<name>A0A521G429_9BACT</name>
<evidence type="ECO:0000313" key="2">
    <source>
        <dbReference type="EMBL" id="TAA75775.1"/>
    </source>
</evidence>
<comment type="caution">
    <text evidence="2">The sequence shown here is derived from an EMBL/GenBank/DDBJ whole genome shotgun (WGS) entry which is preliminary data.</text>
</comment>
<feature type="transmembrane region" description="Helical" evidence="1">
    <location>
        <begin position="12"/>
        <end position="32"/>
    </location>
</feature>
<dbReference type="AlphaFoldDB" id="A0A521G429"/>
<keyword evidence="1" id="KW-0812">Transmembrane</keyword>
<dbReference type="GO" id="GO:0016788">
    <property type="term" value="F:hydrolase activity, acting on ester bonds"/>
    <property type="evidence" value="ECO:0007669"/>
    <property type="project" value="UniProtKB-ARBA"/>
</dbReference>
<keyword evidence="1" id="KW-0472">Membrane</keyword>
<keyword evidence="3" id="KW-1185">Reference proteome</keyword>
<dbReference type="SUPFAM" id="SSF52266">
    <property type="entry name" value="SGNH hydrolase"/>
    <property type="match status" value="1"/>
</dbReference>
<dbReference type="Gene3D" id="3.40.50.1110">
    <property type="entry name" value="SGNH hydrolase"/>
    <property type="match status" value="1"/>
</dbReference>
<evidence type="ECO:0000256" key="1">
    <source>
        <dbReference type="SAM" id="Phobius"/>
    </source>
</evidence>
<evidence type="ECO:0000313" key="3">
    <source>
        <dbReference type="Proteomes" id="UP000316238"/>
    </source>
</evidence>
<dbReference type="EMBL" id="NQJD01000003">
    <property type="protein sequence ID" value="TAA75775.1"/>
    <property type="molecule type" value="Genomic_DNA"/>
</dbReference>
<protein>
    <recommendedName>
        <fullName evidence="4">SGNH/GDSL hydrolase family protein</fullName>
    </recommendedName>
</protein>
<proteinExistence type="predicted"/>